<reference evidence="4 5" key="1">
    <citation type="submission" date="2019-03" db="EMBL/GenBank/DDBJ databases">
        <title>Genomic Encyclopedia of Type Strains, Phase IV (KMG-IV): sequencing the most valuable type-strain genomes for metagenomic binning, comparative biology and taxonomic classification.</title>
        <authorList>
            <person name="Goeker M."/>
        </authorList>
    </citation>
    <scope>NUCLEOTIDE SEQUENCE [LARGE SCALE GENOMIC DNA]</scope>
    <source>
        <strain evidence="4 5">DSM 103923</strain>
    </source>
</reference>
<dbReference type="CDD" id="cd02966">
    <property type="entry name" value="TlpA_like_family"/>
    <property type="match status" value="1"/>
</dbReference>
<dbReference type="InterPro" id="IPR050553">
    <property type="entry name" value="Thioredoxin_ResA/DsbE_sf"/>
</dbReference>
<name>A0A4R3JWP8_9PROT</name>
<feature type="chain" id="PRO_5020756524" evidence="2">
    <location>
        <begin position="22"/>
        <end position="173"/>
    </location>
</feature>
<dbReference type="PROSITE" id="PS51352">
    <property type="entry name" value="THIOREDOXIN_2"/>
    <property type="match status" value="1"/>
</dbReference>
<dbReference type="SUPFAM" id="SSF52833">
    <property type="entry name" value="Thioredoxin-like"/>
    <property type="match status" value="1"/>
</dbReference>
<feature type="domain" description="Thioredoxin" evidence="3">
    <location>
        <begin position="32"/>
        <end position="172"/>
    </location>
</feature>
<evidence type="ECO:0000259" key="3">
    <source>
        <dbReference type="PROSITE" id="PS51352"/>
    </source>
</evidence>
<dbReference type="PANTHER" id="PTHR42852">
    <property type="entry name" value="THIOL:DISULFIDE INTERCHANGE PROTEIN DSBE"/>
    <property type="match status" value="1"/>
</dbReference>
<dbReference type="EMBL" id="SLZY01000004">
    <property type="protein sequence ID" value="TCS72748.1"/>
    <property type="molecule type" value="Genomic_DNA"/>
</dbReference>
<accession>A0A4R3JWP8</accession>
<dbReference type="GO" id="GO:0015036">
    <property type="term" value="F:disulfide oxidoreductase activity"/>
    <property type="evidence" value="ECO:0007669"/>
    <property type="project" value="UniProtKB-ARBA"/>
</dbReference>
<organism evidence="4 5">
    <name type="scientific">Sulfuritortus calidifontis</name>
    <dbReference type="NCBI Taxonomy" id="1914471"/>
    <lineage>
        <taxon>Bacteria</taxon>
        <taxon>Pseudomonadati</taxon>
        <taxon>Pseudomonadota</taxon>
        <taxon>Betaproteobacteria</taxon>
        <taxon>Nitrosomonadales</taxon>
        <taxon>Thiobacillaceae</taxon>
        <taxon>Sulfuritortus</taxon>
    </lineage>
</organism>
<dbReference type="InterPro" id="IPR013766">
    <property type="entry name" value="Thioredoxin_domain"/>
</dbReference>
<dbReference type="Pfam" id="PF00578">
    <property type="entry name" value="AhpC-TSA"/>
    <property type="match status" value="1"/>
</dbReference>
<proteinExistence type="predicted"/>
<evidence type="ECO:0000313" key="5">
    <source>
        <dbReference type="Proteomes" id="UP000295135"/>
    </source>
</evidence>
<dbReference type="GO" id="GO:0016853">
    <property type="term" value="F:isomerase activity"/>
    <property type="evidence" value="ECO:0007669"/>
    <property type="project" value="UniProtKB-KW"/>
</dbReference>
<comment type="caution">
    <text evidence="4">The sequence shown here is derived from an EMBL/GenBank/DDBJ whole genome shotgun (WGS) entry which is preliminary data.</text>
</comment>
<feature type="signal peptide" evidence="2">
    <location>
        <begin position="1"/>
        <end position="21"/>
    </location>
</feature>
<dbReference type="InterPro" id="IPR017937">
    <property type="entry name" value="Thioredoxin_CS"/>
</dbReference>
<keyword evidence="1" id="KW-0676">Redox-active center</keyword>
<evidence type="ECO:0000313" key="4">
    <source>
        <dbReference type="EMBL" id="TCS72748.1"/>
    </source>
</evidence>
<sequence>MIRFWRCALLLFALAVPPALAAEPMPPAGLIALDGRPAPELGLKDMDGKATDLAQLKGRWVLVHFWAGWCGPCRREMPTLAAMQQALPAGRLTLLLVNTAETDDEVFAFLASVNMDLAPLMDRDGLATRRWQPRGLPSTFIVDPAGRLRYLALGGRDWASPAYLDFLEALTAR</sequence>
<dbReference type="Gene3D" id="3.40.30.10">
    <property type="entry name" value="Glutaredoxin"/>
    <property type="match status" value="1"/>
</dbReference>
<keyword evidence="2" id="KW-0732">Signal</keyword>
<dbReference type="InterPro" id="IPR036249">
    <property type="entry name" value="Thioredoxin-like_sf"/>
</dbReference>
<protein>
    <submittedName>
        <fullName evidence="4">Thiol-disulfide isomerase/thioredoxin</fullName>
    </submittedName>
</protein>
<keyword evidence="4" id="KW-0413">Isomerase</keyword>
<evidence type="ECO:0000256" key="2">
    <source>
        <dbReference type="SAM" id="SignalP"/>
    </source>
</evidence>
<evidence type="ECO:0000256" key="1">
    <source>
        <dbReference type="ARBA" id="ARBA00023284"/>
    </source>
</evidence>
<dbReference type="InterPro" id="IPR000866">
    <property type="entry name" value="AhpC/TSA"/>
</dbReference>
<dbReference type="OrthoDB" id="9811352at2"/>
<dbReference type="GO" id="GO:0016209">
    <property type="term" value="F:antioxidant activity"/>
    <property type="evidence" value="ECO:0007669"/>
    <property type="project" value="InterPro"/>
</dbReference>
<dbReference type="PROSITE" id="PS00194">
    <property type="entry name" value="THIOREDOXIN_1"/>
    <property type="match status" value="1"/>
</dbReference>
<gene>
    <name evidence="4" type="ORF">EDC61_104165</name>
</gene>
<dbReference type="PANTHER" id="PTHR42852:SF17">
    <property type="entry name" value="THIOREDOXIN-LIKE PROTEIN HI_1115"/>
    <property type="match status" value="1"/>
</dbReference>
<dbReference type="Proteomes" id="UP000295135">
    <property type="component" value="Unassembled WGS sequence"/>
</dbReference>
<dbReference type="RefSeq" id="WP_126462491.1">
    <property type="nucleotide sequence ID" value="NZ_AP018721.1"/>
</dbReference>
<dbReference type="AlphaFoldDB" id="A0A4R3JWP8"/>
<keyword evidence="5" id="KW-1185">Reference proteome</keyword>